<dbReference type="AlphaFoldDB" id="A0A9P0ATN7"/>
<dbReference type="Pfam" id="PF04083">
    <property type="entry name" value="Abhydro_lipase"/>
    <property type="match status" value="1"/>
</dbReference>
<dbReference type="PANTHER" id="PTHR11005">
    <property type="entry name" value="LYSOSOMAL ACID LIPASE-RELATED"/>
    <property type="match status" value="1"/>
</dbReference>
<sequence length="435" mass="48584">MIWSCVFFGYILGCLGTADVKIDVTLNGFSITQFISERGYPVEAHVDIETEDGYLLDMFRIPHGVQENNATDNKSRPAALLMHGLMGSAENFVILGPDKSLAFLLADAGYDVWLGNARGTTHSRKHNTLNPDYDKEFWDFSWHEIGVFDLPAKLDYIMSETNQTEIFYIGHSQGTTSFFVMASERPDYNKNIKLMIALAPVAFMTNAPNPAIQAIALFERSLSIVSNLVGLNEFIPNNELLKLAGQAICLRTAITKELCANAAFLIAGYDSDQLDRSYLPIITQTTPSSCSIKQFAHYGQEINSESLPSMTCKALNWGPVKFVFKMIGVGGCTWYHGTFKKFDYGYSGNLERYGTDVPPSYDLSQITAPIALYYSTNDLLTSPKDVEYLATKLPNLVLKYLIPYESFNHLDFIVAKDVIPLLYGRVMDLMNANKI</sequence>
<protein>
    <recommendedName>
        <fullName evidence="2">Lipase</fullName>
    </recommendedName>
</protein>
<evidence type="ECO:0000259" key="5">
    <source>
        <dbReference type="Pfam" id="PF04083"/>
    </source>
</evidence>
<dbReference type="InterPro" id="IPR029058">
    <property type="entry name" value="AB_hydrolase_fold"/>
</dbReference>
<dbReference type="EMBL" id="OV121132">
    <property type="protein sequence ID" value="CAH0547945.1"/>
    <property type="molecule type" value="Genomic_DNA"/>
</dbReference>
<dbReference type="InterPro" id="IPR006693">
    <property type="entry name" value="AB_hydrolase_lipase"/>
</dbReference>
<evidence type="ECO:0000256" key="2">
    <source>
        <dbReference type="PIRNR" id="PIRNR000862"/>
    </source>
</evidence>
<dbReference type="GO" id="GO:0016042">
    <property type="term" value="P:lipid catabolic process"/>
    <property type="evidence" value="ECO:0007669"/>
    <property type="project" value="UniProtKB-KW"/>
</dbReference>
<dbReference type="SUPFAM" id="SSF53474">
    <property type="entry name" value="alpha/beta-Hydrolases"/>
    <property type="match status" value="1"/>
</dbReference>
<dbReference type="OrthoDB" id="9974421at2759"/>
<feature type="active site" description="Nucleophile" evidence="3">
    <location>
        <position position="172"/>
    </location>
</feature>
<keyword evidence="2" id="KW-0442">Lipid degradation</keyword>
<organism evidence="6 7">
    <name type="scientific">Brassicogethes aeneus</name>
    <name type="common">Rape pollen beetle</name>
    <name type="synonym">Meligethes aeneus</name>
    <dbReference type="NCBI Taxonomy" id="1431903"/>
    <lineage>
        <taxon>Eukaryota</taxon>
        <taxon>Metazoa</taxon>
        <taxon>Ecdysozoa</taxon>
        <taxon>Arthropoda</taxon>
        <taxon>Hexapoda</taxon>
        <taxon>Insecta</taxon>
        <taxon>Pterygota</taxon>
        <taxon>Neoptera</taxon>
        <taxon>Endopterygota</taxon>
        <taxon>Coleoptera</taxon>
        <taxon>Polyphaga</taxon>
        <taxon>Cucujiformia</taxon>
        <taxon>Nitidulidae</taxon>
        <taxon>Meligethinae</taxon>
        <taxon>Brassicogethes</taxon>
    </lineage>
</organism>
<gene>
    <name evidence="6" type="ORF">MELIAE_LOCUS1828</name>
</gene>
<accession>A0A9P0ATN7</accession>
<proteinExistence type="inferred from homology"/>
<feature type="domain" description="Partial AB-hydrolase lipase" evidence="5">
    <location>
        <begin position="31"/>
        <end position="94"/>
    </location>
</feature>
<reference evidence="6" key="1">
    <citation type="submission" date="2021-12" db="EMBL/GenBank/DDBJ databases">
        <authorList>
            <person name="King R."/>
        </authorList>
    </citation>
    <scope>NUCLEOTIDE SEQUENCE</scope>
</reference>
<feature type="active site" description="Charge relay system" evidence="3">
    <location>
        <position position="409"/>
    </location>
</feature>
<dbReference type="InterPro" id="IPR025483">
    <property type="entry name" value="Lipase_euk"/>
</dbReference>
<keyword evidence="2" id="KW-0443">Lipid metabolism</keyword>
<keyword evidence="7" id="KW-1185">Reference proteome</keyword>
<dbReference type="Gene3D" id="3.40.50.1820">
    <property type="entry name" value="alpha/beta hydrolase"/>
    <property type="match status" value="1"/>
</dbReference>
<evidence type="ECO:0000256" key="3">
    <source>
        <dbReference type="PIRSR" id="PIRSR000862-1"/>
    </source>
</evidence>
<evidence type="ECO:0000313" key="7">
    <source>
        <dbReference type="Proteomes" id="UP001154078"/>
    </source>
</evidence>
<feature type="chain" id="PRO_5040227592" description="Lipase" evidence="4">
    <location>
        <begin position="17"/>
        <end position="435"/>
    </location>
</feature>
<dbReference type="PIRSF" id="PIRSF000862">
    <property type="entry name" value="Steryl_ester_lip"/>
    <property type="match status" value="1"/>
</dbReference>
<feature type="signal peptide" evidence="4">
    <location>
        <begin position="1"/>
        <end position="16"/>
    </location>
</feature>
<name>A0A9P0ATN7_BRAAE</name>
<evidence type="ECO:0000256" key="1">
    <source>
        <dbReference type="ARBA" id="ARBA00010701"/>
    </source>
</evidence>
<evidence type="ECO:0000256" key="4">
    <source>
        <dbReference type="SAM" id="SignalP"/>
    </source>
</evidence>
<keyword evidence="2" id="KW-0378">Hydrolase</keyword>
<feature type="active site" description="Charge relay system" evidence="3">
    <location>
        <position position="378"/>
    </location>
</feature>
<evidence type="ECO:0000313" key="6">
    <source>
        <dbReference type="EMBL" id="CAH0547945.1"/>
    </source>
</evidence>
<comment type="similarity">
    <text evidence="1 2">Belongs to the AB hydrolase superfamily. Lipase family.</text>
</comment>
<keyword evidence="4" id="KW-0732">Signal</keyword>
<dbReference type="GO" id="GO:0016788">
    <property type="term" value="F:hydrolase activity, acting on ester bonds"/>
    <property type="evidence" value="ECO:0007669"/>
    <property type="project" value="InterPro"/>
</dbReference>
<dbReference type="Proteomes" id="UP001154078">
    <property type="component" value="Chromosome 1"/>
</dbReference>